<evidence type="ECO:0000256" key="8">
    <source>
        <dbReference type="ARBA" id="ARBA00022833"/>
    </source>
</evidence>
<dbReference type="PANTHER" id="PTHR11644:SF2">
    <property type="entry name" value="CYTIDINE DEAMINASE"/>
    <property type="match status" value="1"/>
</dbReference>
<comment type="catalytic activity">
    <reaction evidence="11 15">
        <text>cytidine + H2O + H(+) = uridine + NH4(+)</text>
        <dbReference type="Rhea" id="RHEA:16069"/>
        <dbReference type="ChEBI" id="CHEBI:15377"/>
        <dbReference type="ChEBI" id="CHEBI:15378"/>
        <dbReference type="ChEBI" id="CHEBI:16704"/>
        <dbReference type="ChEBI" id="CHEBI:17562"/>
        <dbReference type="ChEBI" id="CHEBI:28938"/>
        <dbReference type="EC" id="3.5.4.5"/>
    </reaction>
</comment>
<keyword evidence="7 15" id="KW-0378">Hydrolase</keyword>
<feature type="binding site" evidence="14">
    <location>
        <position position="115"/>
    </location>
    <ligand>
        <name>Zn(2+)</name>
        <dbReference type="ChEBI" id="CHEBI:29105"/>
        <note>catalytic</note>
    </ligand>
</feature>
<protein>
    <recommendedName>
        <fullName evidence="5 15">Cytidine deaminase</fullName>
        <ecNumber evidence="4 15">3.5.4.5</ecNumber>
    </recommendedName>
    <alternativeName>
        <fullName evidence="9 15">Cytidine aminohydrolase</fullName>
    </alternativeName>
</protein>
<evidence type="ECO:0000256" key="10">
    <source>
        <dbReference type="ARBA" id="ARBA00049252"/>
    </source>
</evidence>
<feature type="binding site" evidence="14">
    <location>
        <position position="112"/>
    </location>
    <ligand>
        <name>Zn(2+)</name>
        <dbReference type="ChEBI" id="CHEBI:29105"/>
        <note>catalytic</note>
    </ligand>
</feature>
<evidence type="ECO:0000256" key="4">
    <source>
        <dbReference type="ARBA" id="ARBA00012783"/>
    </source>
</evidence>
<keyword evidence="18" id="KW-1185">Reference proteome</keyword>
<proteinExistence type="inferred from homology"/>
<dbReference type="CDD" id="cd01283">
    <property type="entry name" value="cytidine_deaminase"/>
    <property type="match status" value="1"/>
</dbReference>
<evidence type="ECO:0000256" key="14">
    <source>
        <dbReference type="PIRSR" id="PIRSR606262-3"/>
    </source>
</evidence>
<dbReference type="InterPro" id="IPR002125">
    <property type="entry name" value="CMP_dCMP_dom"/>
</dbReference>
<dbReference type="NCBIfam" id="TIGR01354">
    <property type="entry name" value="cyt_deam_tetra"/>
    <property type="match status" value="1"/>
</dbReference>
<dbReference type="GO" id="GO:0004126">
    <property type="term" value="F:cytidine deaminase activity"/>
    <property type="evidence" value="ECO:0007669"/>
    <property type="project" value="UniProtKB-UniRule"/>
</dbReference>
<evidence type="ECO:0000256" key="13">
    <source>
        <dbReference type="PIRSR" id="PIRSR606262-2"/>
    </source>
</evidence>
<reference evidence="17 18" key="1">
    <citation type="submission" date="2016-11" db="EMBL/GenBank/DDBJ databases">
        <authorList>
            <person name="Jaros S."/>
            <person name="Januszkiewicz K."/>
            <person name="Wedrychowicz H."/>
        </authorList>
    </citation>
    <scope>NUCLEOTIDE SEQUENCE [LARGE SCALE GENOMIC DNA]</scope>
    <source>
        <strain evidence="17">NCIMB 2154T</strain>
    </source>
</reference>
<comment type="function">
    <text evidence="2 15">This enzyme scavenges exogenous and endogenous cytidine and 2'-deoxycytidine for UMP synthesis.</text>
</comment>
<feature type="domain" description="CMP/dCMP-type deaminase" evidence="16">
    <location>
        <begin position="21"/>
        <end position="158"/>
    </location>
</feature>
<dbReference type="KEGG" id="tmar:MARIT_0893"/>
<dbReference type="InterPro" id="IPR050202">
    <property type="entry name" value="Cyt/Deoxycyt_deaminase"/>
</dbReference>
<evidence type="ECO:0000256" key="15">
    <source>
        <dbReference type="RuleBase" id="RU364006"/>
    </source>
</evidence>
<evidence type="ECO:0000256" key="11">
    <source>
        <dbReference type="ARBA" id="ARBA00049558"/>
    </source>
</evidence>
<evidence type="ECO:0000313" key="18">
    <source>
        <dbReference type="Proteomes" id="UP000231564"/>
    </source>
</evidence>
<dbReference type="PROSITE" id="PS51747">
    <property type="entry name" value="CYT_DCMP_DEAMINASES_2"/>
    <property type="match status" value="1"/>
</dbReference>
<evidence type="ECO:0000256" key="5">
    <source>
        <dbReference type="ARBA" id="ARBA00018266"/>
    </source>
</evidence>
<dbReference type="GO" id="GO:0055086">
    <property type="term" value="P:nucleobase-containing small molecule metabolic process"/>
    <property type="evidence" value="ECO:0007669"/>
    <property type="project" value="UniProtKB-ARBA"/>
</dbReference>
<feature type="binding site" evidence="13">
    <location>
        <begin position="62"/>
        <end position="68"/>
    </location>
    <ligand>
        <name>substrate</name>
    </ligand>
</feature>
<dbReference type="GeneID" id="47722457"/>
<evidence type="ECO:0000256" key="7">
    <source>
        <dbReference type="ARBA" id="ARBA00022801"/>
    </source>
</evidence>
<dbReference type="AlphaFoldDB" id="A0A2H1E7K8"/>
<evidence type="ECO:0000256" key="12">
    <source>
        <dbReference type="PIRSR" id="PIRSR606262-1"/>
    </source>
</evidence>
<comment type="catalytic activity">
    <reaction evidence="10 15">
        <text>2'-deoxycytidine + H2O + H(+) = 2'-deoxyuridine + NH4(+)</text>
        <dbReference type="Rhea" id="RHEA:13433"/>
        <dbReference type="ChEBI" id="CHEBI:15377"/>
        <dbReference type="ChEBI" id="CHEBI:15378"/>
        <dbReference type="ChEBI" id="CHEBI:15698"/>
        <dbReference type="ChEBI" id="CHEBI:16450"/>
        <dbReference type="ChEBI" id="CHEBI:28938"/>
        <dbReference type="EC" id="3.5.4.5"/>
    </reaction>
</comment>
<dbReference type="Gene3D" id="3.40.140.10">
    <property type="entry name" value="Cytidine Deaminase, domain 2"/>
    <property type="match status" value="1"/>
</dbReference>
<name>A0A2H1E7K8_9FLAO</name>
<keyword evidence="8 14" id="KW-0862">Zinc</keyword>
<dbReference type="Proteomes" id="UP000231564">
    <property type="component" value="Chromosome MARIT"/>
</dbReference>
<dbReference type="Pfam" id="PF00383">
    <property type="entry name" value="dCMP_cyt_deam_1"/>
    <property type="match status" value="1"/>
</dbReference>
<feature type="binding site" evidence="14">
    <location>
        <position position="73"/>
    </location>
    <ligand>
        <name>Zn(2+)</name>
        <dbReference type="ChEBI" id="CHEBI:29105"/>
        <note>catalytic</note>
    </ligand>
</feature>
<evidence type="ECO:0000313" key="17">
    <source>
        <dbReference type="EMBL" id="SFZ80979.1"/>
    </source>
</evidence>
<dbReference type="PROSITE" id="PS00903">
    <property type="entry name" value="CYT_DCMP_DEAMINASES_1"/>
    <property type="match status" value="1"/>
</dbReference>
<dbReference type="STRING" id="1349785.GCA_000509405_01008"/>
<evidence type="ECO:0000259" key="16">
    <source>
        <dbReference type="PROSITE" id="PS51747"/>
    </source>
</evidence>
<dbReference type="EC" id="3.5.4.5" evidence="4 15"/>
<dbReference type="InterPro" id="IPR006262">
    <property type="entry name" value="Cyt_deam_tetra"/>
</dbReference>
<dbReference type="GO" id="GO:0008270">
    <property type="term" value="F:zinc ion binding"/>
    <property type="evidence" value="ECO:0007669"/>
    <property type="project" value="UniProtKB-UniRule"/>
</dbReference>
<dbReference type="RefSeq" id="WP_100210868.1">
    <property type="nucleotide sequence ID" value="NZ_CP138495.1"/>
</dbReference>
<dbReference type="InterPro" id="IPR016192">
    <property type="entry name" value="APOBEC/CMP_deaminase_Zn-bd"/>
</dbReference>
<dbReference type="NCBIfam" id="NF004064">
    <property type="entry name" value="PRK05578.1"/>
    <property type="match status" value="1"/>
</dbReference>
<accession>A0A2H1E7K8</accession>
<evidence type="ECO:0000256" key="6">
    <source>
        <dbReference type="ARBA" id="ARBA00022723"/>
    </source>
</evidence>
<dbReference type="OrthoDB" id="9795347at2"/>
<dbReference type="GO" id="GO:0042802">
    <property type="term" value="F:identical protein binding"/>
    <property type="evidence" value="ECO:0007669"/>
    <property type="project" value="UniProtKB-ARBA"/>
</dbReference>
<dbReference type="PANTHER" id="PTHR11644">
    <property type="entry name" value="CYTIDINE DEAMINASE"/>
    <property type="match status" value="1"/>
</dbReference>
<comment type="similarity">
    <text evidence="3 15">Belongs to the cytidine and deoxycytidylate deaminase family.</text>
</comment>
<dbReference type="SUPFAM" id="SSF53927">
    <property type="entry name" value="Cytidine deaminase-like"/>
    <property type="match status" value="1"/>
</dbReference>
<feature type="active site" description="Proton donor" evidence="12">
    <location>
        <position position="75"/>
    </location>
</feature>
<sequence length="160" mass="17716">MKKIEFTSSATIYENITELSPEDKMLMEKAIESRKKAYAPYSKFNVGVALLLDNGEIILGNNQENAAYPSGMCAERVAIWKAGSEYPQMKVKKLAITASSLQNTVDKPVGPCGACRQTLSEYEINQKEPMEVIFMGEVGKIIKTTSLLSLLPFSFDSSYL</sequence>
<organism evidence="17 18">
    <name type="scientific">Tenacibaculum maritimum NCIMB 2154</name>
    <dbReference type="NCBI Taxonomy" id="1349785"/>
    <lineage>
        <taxon>Bacteria</taxon>
        <taxon>Pseudomonadati</taxon>
        <taxon>Bacteroidota</taxon>
        <taxon>Flavobacteriia</taxon>
        <taxon>Flavobacteriales</taxon>
        <taxon>Flavobacteriaceae</taxon>
        <taxon>Tenacibaculum</taxon>
    </lineage>
</organism>
<evidence type="ECO:0000256" key="2">
    <source>
        <dbReference type="ARBA" id="ARBA00003949"/>
    </source>
</evidence>
<dbReference type="EMBL" id="LT634361">
    <property type="protein sequence ID" value="SFZ80979.1"/>
    <property type="molecule type" value="Genomic_DNA"/>
</dbReference>
<dbReference type="GO" id="GO:0005829">
    <property type="term" value="C:cytosol"/>
    <property type="evidence" value="ECO:0007669"/>
    <property type="project" value="TreeGrafter"/>
</dbReference>
<evidence type="ECO:0000256" key="1">
    <source>
        <dbReference type="ARBA" id="ARBA00001947"/>
    </source>
</evidence>
<gene>
    <name evidence="17" type="primary">cdd</name>
    <name evidence="17" type="ORF">MARIT_0893</name>
</gene>
<comment type="cofactor">
    <cofactor evidence="1 14 15">
        <name>Zn(2+)</name>
        <dbReference type="ChEBI" id="CHEBI:29105"/>
    </cofactor>
</comment>
<evidence type="ECO:0000256" key="9">
    <source>
        <dbReference type="ARBA" id="ARBA00032005"/>
    </source>
</evidence>
<dbReference type="GO" id="GO:0072527">
    <property type="term" value="P:pyrimidine-containing compound metabolic process"/>
    <property type="evidence" value="ECO:0007669"/>
    <property type="project" value="UniProtKB-ARBA"/>
</dbReference>
<keyword evidence="6 14" id="KW-0479">Metal-binding</keyword>
<evidence type="ECO:0000256" key="3">
    <source>
        <dbReference type="ARBA" id="ARBA00006576"/>
    </source>
</evidence>
<dbReference type="InterPro" id="IPR016193">
    <property type="entry name" value="Cytidine_deaminase-like"/>
</dbReference>